<comment type="caution">
    <text evidence="2">The sequence shown here is derived from an EMBL/GenBank/DDBJ whole genome shotgun (WGS) entry which is preliminary data.</text>
</comment>
<keyword evidence="3" id="KW-1185">Reference proteome</keyword>
<dbReference type="Proteomes" id="UP000654123">
    <property type="component" value="Unassembled WGS sequence"/>
</dbReference>
<name>A0A918EJ03_9ACTN</name>
<reference evidence="2" key="2">
    <citation type="submission" date="2020-09" db="EMBL/GenBank/DDBJ databases">
        <authorList>
            <person name="Sun Q."/>
            <person name="Ohkuma M."/>
        </authorList>
    </citation>
    <scope>NUCLEOTIDE SEQUENCE</scope>
    <source>
        <strain evidence="2">JCM 4335</strain>
    </source>
</reference>
<dbReference type="EMBL" id="BMSV01000003">
    <property type="protein sequence ID" value="GGQ01476.1"/>
    <property type="molecule type" value="Genomic_DNA"/>
</dbReference>
<proteinExistence type="predicted"/>
<gene>
    <name evidence="2" type="ORF">GCM10010249_19870</name>
</gene>
<protein>
    <submittedName>
        <fullName evidence="2">Uncharacterized protein</fullName>
    </submittedName>
</protein>
<reference evidence="2" key="1">
    <citation type="journal article" date="2014" name="Int. J. Syst. Evol. Microbiol.">
        <title>Complete genome sequence of Corynebacterium casei LMG S-19264T (=DSM 44701T), isolated from a smear-ripened cheese.</title>
        <authorList>
            <consortium name="US DOE Joint Genome Institute (JGI-PGF)"/>
            <person name="Walter F."/>
            <person name="Albersmeier A."/>
            <person name="Kalinowski J."/>
            <person name="Ruckert C."/>
        </authorList>
    </citation>
    <scope>NUCLEOTIDE SEQUENCE</scope>
    <source>
        <strain evidence="2">JCM 4335</strain>
    </source>
</reference>
<evidence type="ECO:0000313" key="3">
    <source>
        <dbReference type="Proteomes" id="UP000654123"/>
    </source>
</evidence>
<evidence type="ECO:0000313" key="2">
    <source>
        <dbReference type="EMBL" id="GGQ01476.1"/>
    </source>
</evidence>
<accession>A0A918EJ03</accession>
<feature type="compositionally biased region" description="Low complexity" evidence="1">
    <location>
        <begin position="1"/>
        <end position="38"/>
    </location>
</feature>
<evidence type="ECO:0000256" key="1">
    <source>
        <dbReference type="SAM" id="MobiDB-lite"/>
    </source>
</evidence>
<feature type="region of interest" description="Disordered" evidence="1">
    <location>
        <begin position="1"/>
        <end position="56"/>
    </location>
</feature>
<dbReference type="AlphaFoldDB" id="A0A918EJ03"/>
<organism evidence="2 3">
    <name type="scientific">Streptomyces roseolilacinus</name>
    <dbReference type="NCBI Taxonomy" id="66904"/>
    <lineage>
        <taxon>Bacteria</taxon>
        <taxon>Bacillati</taxon>
        <taxon>Actinomycetota</taxon>
        <taxon>Actinomycetes</taxon>
        <taxon>Kitasatosporales</taxon>
        <taxon>Streptomycetaceae</taxon>
        <taxon>Streptomyces</taxon>
    </lineage>
</organism>
<sequence length="96" mass="9516">MFREVSPAPAHTAVPPTVLTGGESPPTGGAPAGTPGASRRTRGVGNPAAAPPAVSTLDESARARLRAVTGIHLVALARTTAEFESGVLVEHAEAAA</sequence>